<evidence type="ECO:0000256" key="7">
    <source>
        <dbReference type="RuleBase" id="RU363032"/>
    </source>
</evidence>
<dbReference type="KEGG" id="cthd:CDO33_03190"/>
<dbReference type="SUPFAM" id="SSF161098">
    <property type="entry name" value="MetI-like"/>
    <property type="match status" value="1"/>
</dbReference>
<dbReference type="InterPro" id="IPR051393">
    <property type="entry name" value="ABC_transporter_permease"/>
</dbReference>
<name>A0A2K2FCL9_9CLOT</name>
<feature type="transmembrane region" description="Helical" evidence="7">
    <location>
        <begin position="77"/>
        <end position="98"/>
    </location>
</feature>
<evidence type="ECO:0000313" key="9">
    <source>
        <dbReference type="EMBL" id="PNT98259.1"/>
    </source>
</evidence>
<proteinExistence type="inferred from homology"/>
<evidence type="ECO:0000256" key="1">
    <source>
        <dbReference type="ARBA" id="ARBA00004651"/>
    </source>
</evidence>
<dbReference type="GO" id="GO:0055085">
    <property type="term" value="P:transmembrane transport"/>
    <property type="evidence" value="ECO:0007669"/>
    <property type="project" value="InterPro"/>
</dbReference>
<evidence type="ECO:0000256" key="2">
    <source>
        <dbReference type="ARBA" id="ARBA00022448"/>
    </source>
</evidence>
<sequence length="300" mass="33705">MTTRKLWKQVKKYKLIYAMLFPIALYFIVFSYYPLALGILNSFRKSKLIGPPEFVGLDNYKEVLANPLYLNALENTVVVGLFTFIVQFAFGLLIALSLNEVRIKFVKSAIQSVTYLPNLLSWAIVGGMWITILSPSGMVNAIRQIMYGDGINPIIYMSEPKFARTIMVLTGAWKGAGYFAVLFIAAIVSINQSIYESARIDGASRFKQIVYITIPSLVSTMKVIVVLGSMSILRNFDQIFVMGNSMIYDKVRNLLYLIYTDGIVNFKVGLATAAATIVLIATFLLSTFVRKLTRYDETYS</sequence>
<evidence type="ECO:0000256" key="6">
    <source>
        <dbReference type="ARBA" id="ARBA00023136"/>
    </source>
</evidence>
<evidence type="ECO:0000259" key="8">
    <source>
        <dbReference type="PROSITE" id="PS50928"/>
    </source>
</evidence>
<protein>
    <submittedName>
        <fullName evidence="9">ABC transporter permease</fullName>
    </submittedName>
</protein>
<keyword evidence="10" id="KW-1185">Reference proteome</keyword>
<organism evidence="9 10">
    <name type="scientific">Clostridium thermosuccinogenes</name>
    <dbReference type="NCBI Taxonomy" id="84032"/>
    <lineage>
        <taxon>Bacteria</taxon>
        <taxon>Bacillati</taxon>
        <taxon>Bacillota</taxon>
        <taxon>Clostridia</taxon>
        <taxon>Eubacteriales</taxon>
        <taxon>Clostridiaceae</taxon>
        <taxon>Clostridium</taxon>
    </lineage>
</organism>
<comment type="similarity">
    <text evidence="7">Belongs to the binding-protein-dependent transport system permease family.</text>
</comment>
<feature type="transmembrane region" description="Helical" evidence="7">
    <location>
        <begin position="209"/>
        <end position="233"/>
    </location>
</feature>
<dbReference type="Gene3D" id="1.10.3720.10">
    <property type="entry name" value="MetI-like"/>
    <property type="match status" value="1"/>
</dbReference>
<dbReference type="AlphaFoldDB" id="A0A2K2FCL9"/>
<keyword evidence="4 7" id="KW-0812">Transmembrane</keyword>
<accession>A0A2K2FCL9</accession>
<keyword evidence="5 7" id="KW-1133">Transmembrane helix</keyword>
<dbReference type="GO" id="GO:0005886">
    <property type="term" value="C:plasma membrane"/>
    <property type="evidence" value="ECO:0007669"/>
    <property type="project" value="UniProtKB-SubCell"/>
</dbReference>
<dbReference type="InterPro" id="IPR035906">
    <property type="entry name" value="MetI-like_sf"/>
</dbReference>
<feature type="transmembrane region" description="Helical" evidence="7">
    <location>
        <begin position="119"/>
        <end position="142"/>
    </location>
</feature>
<reference evidence="9 10" key="1">
    <citation type="submission" date="2017-06" db="EMBL/GenBank/DDBJ databases">
        <title>Investigating the central metabolism of Clostridium thermosuccinogenes.</title>
        <authorList>
            <person name="Koendjbiharie J.G."/>
            <person name="van Kranenburg R."/>
        </authorList>
    </citation>
    <scope>NUCLEOTIDE SEQUENCE [LARGE SCALE GENOMIC DNA]</scope>
    <source>
        <strain evidence="9 10">DSM 5806</strain>
    </source>
</reference>
<dbReference type="OrthoDB" id="9785836at2"/>
<evidence type="ECO:0000256" key="3">
    <source>
        <dbReference type="ARBA" id="ARBA00022475"/>
    </source>
</evidence>
<evidence type="ECO:0000256" key="4">
    <source>
        <dbReference type="ARBA" id="ARBA00022692"/>
    </source>
</evidence>
<feature type="domain" description="ABC transmembrane type-1" evidence="8">
    <location>
        <begin position="73"/>
        <end position="289"/>
    </location>
</feature>
<feature type="transmembrane region" description="Helical" evidence="7">
    <location>
        <begin position="15"/>
        <end position="35"/>
    </location>
</feature>
<comment type="caution">
    <text evidence="9">The sequence shown here is derived from an EMBL/GenBank/DDBJ whole genome shotgun (WGS) entry which is preliminary data.</text>
</comment>
<evidence type="ECO:0000256" key="5">
    <source>
        <dbReference type="ARBA" id="ARBA00022989"/>
    </source>
</evidence>
<dbReference type="InterPro" id="IPR000515">
    <property type="entry name" value="MetI-like"/>
</dbReference>
<dbReference type="Pfam" id="PF00528">
    <property type="entry name" value="BPD_transp_1"/>
    <property type="match status" value="1"/>
</dbReference>
<feature type="transmembrane region" description="Helical" evidence="7">
    <location>
        <begin position="162"/>
        <end position="188"/>
    </location>
</feature>
<dbReference type="RefSeq" id="WP_103081868.1">
    <property type="nucleotide sequence ID" value="NZ_CP021850.1"/>
</dbReference>
<dbReference type="Proteomes" id="UP000236151">
    <property type="component" value="Unassembled WGS sequence"/>
</dbReference>
<gene>
    <name evidence="9" type="ORF">CDQ84_11385</name>
</gene>
<dbReference type="CDD" id="cd06261">
    <property type="entry name" value="TM_PBP2"/>
    <property type="match status" value="1"/>
</dbReference>
<evidence type="ECO:0000313" key="10">
    <source>
        <dbReference type="Proteomes" id="UP000236151"/>
    </source>
</evidence>
<comment type="subcellular location">
    <subcellularLocation>
        <location evidence="1 7">Cell membrane</location>
        <topology evidence="1 7">Multi-pass membrane protein</topology>
    </subcellularLocation>
</comment>
<dbReference type="PANTHER" id="PTHR30193:SF37">
    <property type="entry name" value="INNER MEMBRANE ABC TRANSPORTER PERMEASE PROTEIN YCJO"/>
    <property type="match status" value="1"/>
</dbReference>
<keyword evidence="3" id="KW-1003">Cell membrane</keyword>
<keyword evidence="6 7" id="KW-0472">Membrane</keyword>
<dbReference type="EMBL" id="NIOJ01000029">
    <property type="protein sequence ID" value="PNT98259.1"/>
    <property type="molecule type" value="Genomic_DNA"/>
</dbReference>
<keyword evidence="2 7" id="KW-0813">Transport</keyword>
<dbReference type="PANTHER" id="PTHR30193">
    <property type="entry name" value="ABC TRANSPORTER PERMEASE PROTEIN"/>
    <property type="match status" value="1"/>
</dbReference>
<dbReference type="PROSITE" id="PS50928">
    <property type="entry name" value="ABC_TM1"/>
    <property type="match status" value="1"/>
</dbReference>
<feature type="transmembrane region" description="Helical" evidence="7">
    <location>
        <begin position="263"/>
        <end position="285"/>
    </location>
</feature>